<dbReference type="OrthoDB" id="4540541at2"/>
<dbReference type="InterPro" id="IPR009793">
    <property type="entry name" value="DUF1361"/>
</dbReference>
<feature type="transmembrane region" description="Helical" evidence="1">
    <location>
        <begin position="15"/>
        <end position="35"/>
    </location>
</feature>
<evidence type="ECO:0008006" key="4">
    <source>
        <dbReference type="Google" id="ProtNLM"/>
    </source>
</evidence>
<sequence length="225" mass="26989">MEILKSFKTKNREKFDIYAFRVLFWGYILVSILFIDRFNFMILNLSLAYIPFELSVIISNMKYKEKKSNRLLYWVVFLLWLFFYPNAPYLITDFFHLATLDYIDPMRDYIFTSDPYVWKHFCYLSTGIIFGIGMGLLSLKLVYKSIRDITKKISSNMFIVVVAILSSYAIYIGRFLRLHTLDLIIYPFDTIKQVVSVFSSEFFYFMLYITIVQLIIYAIWKLIRD</sequence>
<proteinExistence type="predicted"/>
<feature type="transmembrane region" description="Helical" evidence="1">
    <location>
        <begin position="123"/>
        <end position="143"/>
    </location>
</feature>
<evidence type="ECO:0000313" key="3">
    <source>
        <dbReference type="Proteomes" id="UP000031366"/>
    </source>
</evidence>
<feature type="transmembrane region" description="Helical" evidence="1">
    <location>
        <begin position="71"/>
        <end position="91"/>
    </location>
</feature>
<keyword evidence="3" id="KW-1185">Reference proteome</keyword>
<organism evidence="2 3">
    <name type="scientific">Clostridium argentinense CDC 2741</name>
    <dbReference type="NCBI Taxonomy" id="1418104"/>
    <lineage>
        <taxon>Bacteria</taxon>
        <taxon>Bacillati</taxon>
        <taxon>Bacillota</taxon>
        <taxon>Clostridia</taxon>
        <taxon>Eubacteriales</taxon>
        <taxon>Clostridiaceae</taxon>
        <taxon>Clostridium</taxon>
    </lineage>
</organism>
<keyword evidence="1" id="KW-1133">Transmembrane helix</keyword>
<comment type="caution">
    <text evidence="2">The sequence shown here is derived from an EMBL/GenBank/DDBJ whole genome shotgun (WGS) entry which is preliminary data.</text>
</comment>
<accession>A0A0C1R054</accession>
<evidence type="ECO:0000313" key="2">
    <source>
        <dbReference type="EMBL" id="KIE46787.1"/>
    </source>
</evidence>
<evidence type="ECO:0000256" key="1">
    <source>
        <dbReference type="SAM" id="Phobius"/>
    </source>
</evidence>
<dbReference type="STRING" id="29341.RSJ17_19015"/>
<dbReference type="EMBL" id="AYSO01000016">
    <property type="protein sequence ID" value="KIE46787.1"/>
    <property type="molecule type" value="Genomic_DNA"/>
</dbReference>
<dbReference type="RefSeq" id="WP_039633117.1">
    <property type="nucleotide sequence ID" value="NZ_AYSO01000016.1"/>
</dbReference>
<dbReference type="Pfam" id="PF07099">
    <property type="entry name" value="DUF1361"/>
    <property type="match status" value="1"/>
</dbReference>
<name>A0A0C1R054_9CLOT</name>
<keyword evidence="1" id="KW-0812">Transmembrane</keyword>
<feature type="transmembrane region" description="Helical" evidence="1">
    <location>
        <begin position="41"/>
        <end position="59"/>
    </location>
</feature>
<keyword evidence="1" id="KW-0472">Membrane</keyword>
<feature type="transmembrane region" description="Helical" evidence="1">
    <location>
        <begin position="202"/>
        <end position="220"/>
    </location>
</feature>
<dbReference type="Proteomes" id="UP000031366">
    <property type="component" value="Unassembled WGS sequence"/>
</dbReference>
<dbReference type="AlphaFoldDB" id="A0A0C1R054"/>
<reference evidence="2 3" key="1">
    <citation type="journal article" date="2015" name="Infect. Genet. Evol.">
        <title>Genomic sequences of six botulinum neurotoxin-producing strains representing three clostridial species illustrate the mobility and diversity of botulinum neurotoxin genes.</title>
        <authorList>
            <person name="Smith T.J."/>
            <person name="Hill K.K."/>
            <person name="Xie G."/>
            <person name="Foley B.T."/>
            <person name="Williamson C.H."/>
            <person name="Foster J.T."/>
            <person name="Johnson S.L."/>
            <person name="Chertkov O."/>
            <person name="Teshima H."/>
            <person name="Gibbons H.S."/>
            <person name="Johnsky L.A."/>
            <person name="Karavis M.A."/>
            <person name="Smith L.A."/>
        </authorList>
    </citation>
    <scope>NUCLEOTIDE SEQUENCE [LARGE SCALE GENOMIC DNA]</scope>
    <source>
        <strain evidence="2 3">CDC 2741</strain>
    </source>
</reference>
<gene>
    <name evidence="2" type="ORF">U732_3383</name>
</gene>
<feature type="transmembrane region" description="Helical" evidence="1">
    <location>
        <begin position="155"/>
        <end position="173"/>
    </location>
</feature>
<protein>
    <recommendedName>
        <fullName evidence="4">DUF1361 domain-containing protein</fullName>
    </recommendedName>
</protein>